<organism evidence="1 2">
    <name type="scientific">Panagrolaimus sp. ES5</name>
    <dbReference type="NCBI Taxonomy" id="591445"/>
    <lineage>
        <taxon>Eukaryota</taxon>
        <taxon>Metazoa</taxon>
        <taxon>Ecdysozoa</taxon>
        <taxon>Nematoda</taxon>
        <taxon>Chromadorea</taxon>
        <taxon>Rhabditida</taxon>
        <taxon>Tylenchina</taxon>
        <taxon>Panagrolaimomorpha</taxon>
        <taxon>Panagrolaimoidea</taxon>
        <taxon>Panagrolaimidae</taxon>
        <taxon>Panagrolaimus</taxon>
    </lineage>
</organism>
<name>A0AC34FAD2_9BILA</name>
<dbReference type="Proteomes" id="UP000887579">
    <property type="component" value="Unplaced"/>
</dbReference>
<accession>A0AC34FAD2</accession>
<reference evidence="2" key="1">
    <citation type="submission" date="2022-11" db="UniProtKB">
        <authorList>
            <consortium name="WormBaseParasite"/>
        </authorList>
    </citation>
    <scope>IDENTIFICATION</scope>
</reference>
<sequence>MTLNEIVANLVAFLVAGYDTTQNSLAFLCFELATHPEIQKRVQEEIDENCPFEEVTYEQVQNLPFTEACIKESLRKYPVALGSTARQCTESTTIGKDSFHVDKDTVIVVDSLSTNYNSELWGDNPNEFNPDRWQEGNPKHQMAFMTFGGGPRLCIGNKFALIEEKLILSMLLRKYTLEEVKETRLEQTGFVVLSCSDIKVKLVPRF</sequence>
<evidence type="ECO:0000313" key="1">
    <source>
        <dbReference type="Proteomes" id="UP000887579"/>
    </source>
</evidence>
<evidence type="ECO:0000313" key="2">
    <source>
        <dbReference type="WBParaSite" id="ES5_v2.g14112.t1"/>
    </source>
</evidence>
<proteinExistence type="predicted"/>
<protein>
    <submittedName>
        <fullName evidence="2">Cytochrome P450</fullName>
    </submittedName>
</protein>
<dbReference type="WBParaSite" id="ES5_v2.g14112.t1">
    <property type="protein sequence ID" value="ES5_v2.g14112.t1"/>
    <property type="gene ID" value="ES5_v2.g14112"/>
</dbReference>